<comment type="caution">
    <text evidence="2">The sequence shown here is derived from an EMBL/GenBank/DDBJ whole genome shotgun (WGS) entry which is preliminary data.</text>
</comment>
<organism evidence="2 3">
    <name type="scientific">Dreissena polymorpha</name>
    <name type="common">Zebra mussel</name>
    <name type="synonym">Mytilus polymorpha</name>
    <dbReference type="NCBI Taxonomy" id="45954"/>
    <lineage>
        <taxon>Eukaryota</taxon>
        <taxon>Metazoa</taxon>
        <taxon>Spiralia</taxon>
        <taxon>Lophotrochozoa</taxon>
        <taxon>Mollusca</taxon>
        <taxon>Bivalvia</taxon>
        <taxon>Autobranchia</taxon>
        <taxon>Heteroconchia</taxon>
        <taxon>Euheterodonta</taxon>
        <taxon>Imparidentia</taxon>
        <taxon>Neoheterodontei</taxon>
        <taxon>Myida</taxon>
        <taxon>Dreissenoidea</taxon>
        <taxon>Dreissenidae</taxon>
        <taxon>Dreissena</taxon>
    </lineage>
</organism>
<feature type="compositionally biased region" description="Basic residues" evidence="1">
    <location>
        <begin position="35"/>
        <end position="45"/>
    </location>
</feature>
<proteinExistence type="predicted"/>
<evidence type="ECO:0000313" key="3">
    <source>
        <dbReference type="Proteomes" id="UP000828390"/>
    </source>
</evidence>
<evidence type="ECO:0000256" key="1">
    <source>
        <dbReference type="SAM" id="MobiDB-lite"/>
    </source>
</evidence>
<dbReference type="Proteomes" id="UP000828390">
    <property type="component" value="Unassembled WGS sequence"/>
</dbReference>
<accession>A0A9D4JU37</accession>
<keyword evidence="3" id="KW-1185">Reference proteome</keyword>
<gene>
    <name evidence="2" type="ORF">DPMN_126603</name>
</gene>
<protein>
    <submittedName>
        <fullName evidence="2">Uncharacterized protein</fullName>
    </submittedName>
</protein>
<reference evidence="2" key="1">
    <citation type="journal article" date="2019" name="bioRxiv">
        <title>The Genome of the Zebra Mussel, Dreissena polymorpha: A Resource for Invasive Species Research.</title>
        <authorList>
            <person name="McCartney M.A."/>
            <person name="Auch B."/>
            <person name="Kono T."/>
            <person name="Mallez S."/>
            <person name="Zhang Y."/>
            <person name="Obille A."/>
            <person name="Becker A."/>
            <person name="Abrahante J.E."/>
            <person name="Garbe J."/>
            <person name="Badalamenti J.P."/>
            <person name="Herman A."/>
            <person name="Mangelson H."/>
            <person name="Liachko I."/>
            <person name="Sullivan S."/>
            <person name="Sone E.D."/>
            <person name="Koren S."/>
            <person name="Silverstein K.A.T."/>
            <person name="Beckman K.B."/>
            <person name="Gohl D.M."/>
        </authorList>
    </citation>
    <scope>NUCLEOTIDE SEQUENCE</scope>
    <source>
        <strain evidence="2">Duluth1</strain>
        <tissue evidence="2">Whole animal</tissue>
    </source>
</reference>
<evidence type="ECO:0000313" key="2">
    <source>
        <dbReference type="EMBL" id="KAH3824750.1"/>
    </source>
</evidence>
<reference evidence="2" key="2">
    <citation type="submission" date="2020-11" db="EMBL/GenBank/DDBJ databases">
        <authorList>
            <person name="McCartney M.A."/>
            <person name="Auch B."/>
            <person name="Kono T."/>
            <person name="Mallez S."/>
            <person name="Becker A."/>
            <person name="Gohl D.M."/>
            <person name="Silverstein K.A.T."/>
            <person name="Koren S."/>
            <person name="Bechman K.B."/>
            <person name="Herman A."/>
            <person name="Abrahante J.E."/>
            <person name="Garbe J."/>
        </authorList>
    </citation>
    <scope>NUCLEOTIDE SEQUENCE</scope>
    <source>
        <strain evidence="2">Duluth1</strain>
        <tissue evidence="2">Whole animal</tissue>
    </source>
</reference>
<feature type="region of interest" description="Disordered" evidence="1">
    <location>
        <begin position="35"/>
        <end position="56"/>
    </location>
</feature>
<dbReference type="AlphaFoldDB" id="A0A9D4JU37"/>
<dbReference type="EMBL" id="JAIWYP010000005">
    <property type="protein sequence ID" value="KAH3824750.1"/>
    <property type="molecule type" value="Genomic_DNA"/>
</dbReference>
<name>A0A9D4JU37_DREPO</name>
<sequence>MGLHPVSLRTLGVRVVKVGIKVDRHRHSYRMLPLQRHRRRRRLRRQPGQQRHQPEDTLSVCRLDSVQYRRMRMSSAAHHQALTVKETGRKVMTYTAYL</sequence>